<dbReference type="InterPro" id="IPR035892">
    <property type="entry name" value="C2_domain_sf"/>
</dbReference>
<dbReference type="GO" id="GO:0008289">
    <property type="term" value="F:lipid binding"/>
    <property type="evidence" value="ECO:0007669"/>
    <property type="project" value="InterPro"/>
</dbReference>
<keyword evidence="3" id="KW-1185">Reference proteome</keyword>
<dbReference type="AlphaFoldDB" id="A0A1Q3DAM1"/>
<dbReference type="PRINTS" id="PR00360">
    <property type="entry name" value="C2DOMAIN"/>
</dbReference>
<dbReference type="STRING" id="3775.A0A1Q3DAM1"/>
<evidence type="ECO:0000259" key="1">
    <source>
        <dbReference type="PROSITE" id="PS50004"/>
    </source>
</evidence>
<dbReference type="PROSITE" id="PS50004">
    <property type="entry name" value="C2"/>
    <property type="match status" value="2"/>
</dbReference>
<proteinExistence type="predicted"/>
<evidence type="ECO:0000313" key="3">
    <source>
        <dbReference type="Proteomes" id="UP000187406"/>
    </source>
</evidence>
<comment type="caution">
    <text evidence="2">The sequence shown here is derived from an EMBL/GenBank/DDBJ whole genome shotgun (WGS) entry which is preliminary data.</text>
</comment>
<accession>A0A1Q3DAM1</accession>
<dbReference type="Proteomes" id="UP000187406">
    <property type="component" value="Unassembled WGS sequence"/>
</dbReference>
<dbReference type="InterPro" id="IPR045050">
    <property type="entry name" value="Synaptotagmin_plant"/>
</dbReference>
<feature type="domain" description="C2" evidence="1">
    <location>
        <begin position="1"/>
        <end position="67"/>
    </location>
</feature>
<dbReference type="Pfam" id="PF00168">
    <property type="entry name" value="C2"/>
    <property type="match status" value="2"/>
</dbReference>
<sequence>MKTSKTKKNNLNLIWNEHFEFIVEDASTQHLVVKIYDDEGLQAAELIGCAQVRLSELEPGKVKDVWLKLVKDLEVHKDNKYWGQVRTLNSLHLVTLEIFYASYLGDFFCQNKEPFIASPKFVIKTRITKYCNSAEELPATDFIGKSDPYVVLPMMKTETRNKTRVENDSLNPVWNQTFDFVDEDRLHDMLILEVWDHDTFGKV</sequence>
<dbReference type="SUPFAM" id="SSF49562">
    <property type="entry name" value="C2 domain (Calcium/lipid-binding domain, CaLB)"/>
    <property type="match status" value="2"/>
</dbReference>
<dbReference type="EMBL" id="BDDD01005443">
    <property type="protein sequence ID" value="GAV89363.1"/>
    <property type="molecule type" value="Genomic_DNA"/>
</dbReference>
<dbReference type="GO" id="GO:0005783">
    <property type="term" value="C:endoplasmic reticulum"/>
    <property type="evidence" value="ECO:0007669"/>
    <property type="project" value="TreeGrafter"/>
</dbReference>
<dbReference type="OrthoDB" id="67700at2759"/>
<dbReference type="InParanoid" id="A0A1Q3DAM1"/>
<dbReference type="PANTHER" id="PTHR10774:SF149">
    <property type="entry name" value="SYNAPTOTAGMIN-5"/>
    <property type="match status" value="1"/>
</dbReference>
<dbReference type="SMART" id="SM00239">
    <property type="entry name" value="C2"/>
    <property type="match status" value="2"/>
</dbReference>
<organism evidence="2 3">
    <name type="scientific">Cephalotus follicularis</name>
    <name type="common">Albany pitcher plant</name>
    <dbReference type="NCBI Taxonomy" id="3775"/>
    <lineage>
        <taxon>Eukaryota</taxon>
        <taxon>Viridiplantae</taxon>
        <taxon>Streptophyta</taxon>
        <taxon>Embryophyta</taxon>
        <taxon>Tracheophyta</taxon>
        <taxon>Spermatophyta</taxon>
        <taxon>Magnoliopsida</taxon>
        <taxon>eudicotyledons</taxon>
        <taxon>Gunneridae</taxon>
        <taxon>Pentapetalae</taxon>
        <taxon>rosids</taxon>
        <taxon>fabids</taxon>
        <taxon>Oxalidales</taxon>
        <taxon>Cephalotaceae</taxon>
        <taxon>Cephalotus</taxon>
    </lineage>
</organism>
<name>A0A1Q3DAM1_CEPFO</name>
<dbReference type="CDD" id="cd00030">
    <property type="entry name" value="C2"/>
    <property type="match status" value="2"/>
</dbReference>
<gene>
    <name evidence="2" type="ORF">CFOL_v3_32780</name>
</gene>
<reference evidence="3" key="1">
    <citation type="submission" date="2016-04" db="EMBL/GenBank/DDBJ databases">
        <title>Cephalotus genome sequencing.</title>
        <authorList>
            <person name="Fukushima K."/>
            <person name="Hasebe M."/>
            <person name="Fang X."/>
        </authorList>
    </citation>
    <scope>NUCLEOTIDE SEQUENCE [LARGE SCALE GENOMIC DNA]</scope>
    <source>
        <strain evidence="3">cv. St1</strain>
    </source>
</reference>
<dbReference type="PANTHER" id="PTHR10774">
    <property type="entry name" value="EXTENDED SYNAPTOTAGMIN-RELATED"/>
    <property type="match status" value="1"/>
</dbReference>
<dbReference type="InterPro" id="IPR000008">
    <property type="entry name" value="C2_dom"/>
</dbReference>
<evidence type="ECO:0000313" key="2">
    <source>
        <dbReference type="EMBL" id="GAV89363.1"/>
    </source>
</evidence>
<feature type="domain" description="C2" evidence="1">
    <location>
        <begin position="109"/>
        <end position="203"/>
    </location>
</feature>
<dbReference type="Gene3D" id="2.60.40.150">
    <property type="entry name" value="C2 domain"/>
    <property type="match status" value="2"/>
</dbReference>
<protein>
    <submittedName>
        <fullName evidence="2">C2 domain-containing protein</fullName>
    </submittedName>
</protein>